<evidence type="ECO:0000313" key="2">
    <source>
        <dbReference type="Proteomes" id="UP000016496"/>
    </source>
</evidence>
<comment type="caution">
    <text evidence="1">The sequence shown here is derived from an EMBL/GenBank/DDBJ whole genome shotgun (WGS) entry which is preliminary data.</text>
</comment>
<proteinExistence type="predicted"/>
<dbReference type="AlphaFoldDB" id="U2E3F4"/>
<dbReference type="Proteomes" id="UP000016496">
    <property type="component" value="Unassembled WGS sequence"/>
</dbReference>
<name>U2E3F4_9BACE</name>
<gene>
    <name evidence="1" type="ORF">HMPREF1981_00739</name>
</gene>
<reference evidence="1 2" key="1">
    <citation type="submission" date="2013-08" db="EMBL/GenBank/DDBJ databases">
        <authorList>
            <person name="Weinstock G."/>
            <person name="Sodergren E."/>
            <person name="Wylie T."/>
            <person name="Fulton L."/>
            <person name="Fulton R."/>
            <person name="Fronick C."/>
            <person name="O'Laughlin M."/>
            <person name="Godfrey J."/>
            <person name="Miner T."/>
            <person name="Herter B."/>
            <person name="Appelbaum E."/>
            <person name="Cordes M."/>
            <person name="Lek S."/>
            <person name="Wollam A."/>
            <person name="Pepin K.H."/>
            <person name="Palsikar V.B."/>
            <person name="Mitreva M."/>
            <person name="Wilson R.K."/>
        </authorList>
    </citation>
    <scope>NUCLEOTIDE SEQUENCE [LARGE SCALE GENOMIC DNA]</scope>
    <source>
        <strain evidence="1 2">F0041</strain>
    </source>
</reference>
<evidence type="ECO:0000313" key="1">
    <source>
        <dbReference type="EMBL" id="ERI86866.1"/>
    </source>
</evidence>
<dbReference type="EMBL" id="AWSV01000046">
    <property type="protein sequence ID" value="ERI86866.1"/>
    <property type="molecule type" value="Genomic_DNA"/>
</dbReference>
<dbReference type="HOGENOM" id="CLU_3305007_0_0_10"/>
<protein>
    <submittedName>
        <fullName evidence="1">Uncharacterized protein</fullName>
    </submittedName>
</protein>
<sequence length="39" mass="4472">MNNHTYALNLRSRIKDSPDMIATGQAKHEGREHRTIHTA</sequence>
<accession>U2E3F4</accession>
<organism evidence="1 2">
    <name type="scientific">Bacteroides pyogenes F0041</name>
    <dbReference type="NCBI Taxonomy" id="1321819"/>
    <lineage>
        <taxon>Bacteria</taxon>
        <taxon>Pseudomonadati</taxon>
        <taxon>Bacteroidota</taxon>
        <taxon>Bacteroidia</taxon>
        <taxon>Bacteroidales</taxon>
        <taxon>Bacteroidaceae</taxon>
        <taxon>Bacteroides</taxon>
    </lineage>
</organism>